<name>A0ABY7JP70_9BURK</name>
<keyword evidence="3" id="KW-1185">Reference proteome</keyword>
<evidence type="ECO:0000313" key="2">
    <source>
        <dbReference type="EMBL" id="WAV97744.1"/>
    </source>
</evidence>
<protein>
    <submittedName>
        <fullName evidence="2">Uncharacterized protein</fullName>
    </submittedName>
</protein>
<proteinExistence type="predicted"/>
<evidence type="ECO:0000313" key="3">
    <source>
        <dbReference type="Proteomes" id="UP001164794"/>
    </source>
</evidence>
<dbReference type="Proteomes" id="UP001164794">
    <property type="component" value="Chromosome"/>
</dbReference>
<sequence length="48" mass="5669">MLLKNFRMAKNILPAERKQEIPFEKDFQQSGKTSPRKNLYHDVNVHVA</sequence>
<dbReference type="RefSeq" id="WP_269265271.1">
    <property type="nucleotide sequence ID" value="NZ_CP098248.1"/>
</dbReference>
<organism evidence="2 3">
    <name type="scientific">Oxalobacter aliiformigenes</name>
    <dbReference type="NCBI Taxonomy" id="2946593"/>
    <lineage>
        <taxon>Bacteria</taxon>
        <taxon>Pseudomonadati</taxon>
        <taxon>Pseudomonadota</taxon>
        <taxon>Betaproteobacteria</taxon>
        <taxon>Burkholderiales</taxon>
        <taxon>Oxalobacteraceae</taxon>
        <taxon>Oxalobacter</taxon>
    </lineage>
</organism>
<dbReference type="EMBL" id="CP098248">
    <property type="protein sequence ID" value="WAV97744.1"/>
    <property type="molecule type" value="Genomic_DNA"/>
</dbReference>
<gene>
    <name evidence="2" type="ORF">NB645_03150</name>
</gene>
<feature type="compositionally biased region" description="Basic and acidic residues" evidence="1">
    <location>
        <begin position="39"/>
        <end position="48"/>
    </location>
</feature>
<reference evidence="2" key="1">
    <citation type="journal article" date="2022" name="Front. Microbiol.">
        <title>New perspectives on an old grouping: The genomic and phenotypic variability of Oxalobacter formigenes and the implications for calcium oxalate stone prevention.</title>
        <authorList>
            <person name="Chmiel J.A."/>
            <person name="Carr C."/>
            <person name="Stuivenberg G.A."/>
            <person name="Venema R."/>
            <person name="Chanyi R.M."/>
            <person name="Al K.F."/>
            <person name="Giguere D."/>
            <person name="Say H."/>
            <person name="Akouris P.P."/>
            <person name="Dominguez Romero S.A."/>
            <person name="Kwong A."/>
            <person name="Tai V."/>
            <person name="Koval S.F."/>
            <person name="Razvi H."/>
            <person name="Bjazevic J."/>
            <person name="Burton J.P."/>
        </authorList>
    </citation>
    <scope>NUCLEOTIDE SEQUENCE</scope>
    <source>
        <strain evidence="2">HOxNP-1</strain>
    </source>
</reference>
<accession>A0ABY7JP70</accession>
<evidence type="ECO:0000256" key="1">
    <source>
        <dbReference type="SAM" id="MobiDB-lite"/>
    </source>
</evidence>
<feature type="region of interest" description="Disordered" evidence="1">
    <location>
        <begin position="24"/>
        <end position="48"/>
    </location>
</feature>